<dbReference type="InterPro" id="IPR017441">
    <property type="entry name" value="Protein_kinase_ATP_BS"/>
</dbReference>
<keyword evidence="8" id="KW-0418">Kinase</keyword>
<proteinExistence type="inferred from homology"/>
<evidence type="ECO:0000256" key="8">
    <source>
        <dbReference type="ARBA" id="ARBA00022777"/>
    </source>
</evidence>
<dbReference type="GO" id="GO:0004693">
    <property type="term" value="F:cyclin-dependent protein serine/threonine kinase activity"/>
    <property type="evidence" value="ECO:0007669"/>
    <property type="project" value="UniProtKB-EC"/>
</dbReference>
<sequence>MFMMILLPPSVSGIDSETLRWTMAQQLTSNNIQLPGYDVLDQIGEGTFGLVVKARQRRSPRMLVAIKKLINSDSSQGFHITSIREIVALKALKHKNLLQVLEVVSIMDDKAANNSDPFDTFLVLPYMACDLAGVISNLTITLKVPEIKNFMLQILNGLSYLHNNKFIHRDIKTANILISRNNLLKIADFGLTRKYQGPAPVKNEGHGGGLHPMTNLVVARWYRAPELLLGERCYTTSIDLWAVGCIFGEFYIRKPLLTGSSDLDQLNEIFKLVGSPTKGRMPLFDKLMEEKLLNKYSNGNKNMDILDSKKLKLKLEGNLVTKFGSTNMDPIAMSLFTKLLTLDPNKRFNAYNAMNHDWFKTDPLPCKRENIQPLESRHELDIKKERLARQKQQLLVPPQAANSNSQASPNSIKKSRSDNILDYLGVDELFNKPKFQNPLGNIRSRSNSNNSDTSTSRFRSNSNNSMKGLIPKSKMFSRDQKNDSTKKLLHPPGTKNQENLPQLQDLEARRGQKYLQPSSRSNSGLPKNDLSSDSPCHSYNSLNSNGAAHNIFTNSNRSLDSIALKSQKTTAQPPSSSLSQSFKHIANSAVSPSTATAISPPLKLNLRNGFTNDSNAIDPDLRNPDNITSSQTIRWNGSELNSTTNPLSTGSLISPSMERLSNTHGGYHIGDNDLRPKKLTKAGSEHFVQSSNGSAVESELPSTRSAHKLKFEAFIPKKGMLIQKDSCNSDDGTMINGGTNNNNPANLSSLSSQGLPRDLSSNSVSVVSSLPNFNFHTRNKSQASAKSLNLKLLNPAIVLKTKRSGSTNSMDDAESYYSTSSQVGFMSDAVSNANIIEEPVIHQVGNINKKMSDEADKRVYWKNDYNDANSSFHSQQASVGKYSPNKSSNVLDKSEASKSSNAPIDEDYELSETPKVNGLGILPKKKDGSNLTSTPLSMIHHIDSDLYFRSAKSLFMEPTPENKSCNLESLDGPITAAAAITPSKLRRSDSVGNLASILKLAMSESAPSTMAPSKVINDPIKTDVSKKLNIAITASTHNTFSSTKEISNLSEGCSSELNDTKLPQSSRSSFFFKLKKSSTPNNNNPTVDSHPYKNFTKMISEESTNTISSGEKKSHPYKNFGFG</sequence>
<gene>
    <name evidence="15" type="ORF">DASC09_012400</name>
</gene>
<evidence type="ECO:0000256" key="10">
    <source>
        <dbReference type="ARBA" id="ARBA00023242"/>
    </source>
</evidence>
<organism evidence="15 16">
    <name type="scientific">Saccharomycopsis crataegensis</name>
    <dbReference type="NCBI Taxonomy" id="43959"/>
    <lineage>
        <taxon>Eukaryota</taxon>
        <taxon>Fungi</taxon>
        <taxon>Dikarya</taxon>
        <taxon>Ascomycota</taxon>
        <taxon>Saccharomycotina</taxon>
        <taxon>Saccharomycetes</taxon>
        <taxon>Saccharomycopsidaceae</taxon>
        <taxon>Saccharomycopsis</taxon>
    </lineage>
</organism>
<evidence type="ECO:0000256" key="5">
    <source>
        <dbReference type="ARBA" id="ARBA00022527"/>
    </source>
</evidence>
<evidence type="ECO:0000256" key="2">
    <source>
        <dbReference type="ARBA" id="ARBA00006485"/>
    </source>
</evidence>
<dbReference type="Gene3D" id="3.30.200.20">
    <property type="entry name" value="Phosphorylase Kinase, domain 1"/>
    <property type="match status" value="1"/>
</dbReference>
<dbReference type="Proteomes" id="UP001360560">
    <property type="component" value="Unassembled WGS sequence"/>
</dbReference>
<keyword evidence="6" id="KW-0808">Transferase</keyword>
<feature type="compositionally biased region" description="Low complexity" evidence="13">
    <location>
        <begin position="740"/>
        <end position="752"/>
    </location>
</feature>
<dbReference type="EC" id="2.7.11.23" evidence="3"/>
<feature type="region of interest" description="Disordered" evidence="13">
    <location>
        <begin position="394"/>
        <end position="416"/>
    </location>
</feature>
<dbReference type="PROSITE" id="PS00108">
    <property type="entry name" value="PROTEIN_KINASE_ST"/>
    <property type="match status" value="1"/>
</dbReference>
<dbReference type="PROSITE" id="PS50011">
    <property type="entry name" value="PROTEIN_KINASE_DOM"/>
    <property type="match status" value="1"/>
</dbReference>
<evidence type="ECO:0000256" key="12">
    <source>
        <dbReference type="PROSITE-ProRule" id="PRU10141"/>
    </source>
</evidence>
<dbReference type="GO" id="GO:0008353">
    <property type="term" value="F:RNA polymerase II CTD heptapeptide repeat kinase activity"/>
    <property type="evidence" value="ECO:0007669"/>
    <property type="project" value="UniProtKB-EC"/>
</dbReference>
<keyword evidence="16" id="KW-1185">Reference proteome</keyword>
<reference evidence="15 16" key="1">
    <citation type="journal article" date="2023" name="Elife">
        <title>Identification of key yeast species and microbe-microbe interactions impacting larval growth of Drosophila in the wild.</title>
        <authorList>
            <person name="Mure A."/>
            <person name="Sugiura Y."/>
            <person name="Maeda R."/>
            <person name="Honda K."/>
            <person name="Sakurai N."/>
            <person name="Takahashi Y."/>
            <person name="Watada M."/>
            <person name="Katoh T."/>
            <person name="Gotoh A."/>
            <person name="Gotoh Y."/>
            <person name="Taniguchi I."/>
            <person name="Nakamura K."/>
            <person name="Hayashi T."/>
            <person name="Katayama T."/>
            <person name="Uemura T."/>
            <person name="Hattori Y."/>
        </authorList>
    </citation>
    <scope>NUCLEOTIDE SEQUENCE [LARGE SCALE GENOMIC DNA]</scope>
    <source>
        <strain evidence="15 16">SC-9</strain>
    </source>
</reference>
<dbReference type="AlphaFoldDB" id="A0AAV5QHH1"/>
<feature type="region of interest" description="Disordered" evidence="13">
    <location>
        <begin position="614"/>
        <end position="677"/>
    </location>
</feature>
<name>A0AAV5QHH1_9ASCO</name>
<feature type="region of interest" description="Disordered" evidence="13">
    <location>
        <begin position="731"/>
        <end position="758"/>
    </location>
</feature>
<evidence type="ECO:0000256" key="3">
    <source>
        <dbReference type="ARBA" id="ARBA00012409"/>
    </source>
</evidence>
<evidence type="ECO:0000256" key="11">
    <source>
        <dbReference type="ARBA" id="ARBA00041018"/>
    </source>
</evidence>
<accession>A0AAV5QHH1</accession>
<dbReference type="PANTHER" id="PTHR24056:SF233">
    <property type="entry name" value="CYCLIN-DEPENDENT KINASE 9"/>
    <property type="match status" value="1"/>
</dbReference>
<feature type="domain" description="Protein kinase" evidence="14">
    <location>
        <begin position="37"/>
        <end position="359"/>
    </location>
</feature>
<dbReference type="SUPFAM" id="SSF56112">
    <property type="entry name" value="Protein kinase-like (PK-like)"/>
    <property type="match status" value="1"/>
</dbReference>
<dbReference type="RefSeq" id="XP_064850915.1">
    <property type="nucleotide sequence ID" value="XM_064994843.1"/>
</dbReference>
<evidence type="ECO:0000313" key="15">
    <source>
        <dbReference type="EMBL" id="GMM33915.1"/>
    </source>
</evidence>
<dbReference type="GO" id="GO:0009891">
    <property type="term" value="P:positive regulation of biosynthetic process"/>
    <property type="evidence" value="ECO:0007669"/>
    <property type="project" value="UniProtKB-ARBA"/>
</dbReference>
<keyword evidence="10" id="KW-0539">Nucleus</keyword>
<feature type="compositionally biased region" description="Polar residues" evidence="13">
    <location>
        <begin position="872"/>
        <end position="902"/>
    </location>
</feature>
<evidence type="ECO:0000313" key="16">
    <source>
        <dbReference type="Proteomes" id="UP001360560"/>
    </source>
</evidence>
<feature type="binding site" evidence="12">
    <location>
        <position position="68"/>
    </location>
    <ligand>
        <name>ATP</name>
        <dbReference type="ChEBI" id="CHEBI:30616"/>
    </ligand>
</feature>
<dbReference type="InterPro" id="IPR050108">
    <property type="entry name" value="CDK"/>
</dbReference>
<evidence type="ECO:0000256" key="13">
    <source>
        <dbReference type="SAM" id="MobiDB-lite"/>
    </source>
</evidence>
<dbReference type="PANTHER" id="PTHR24056">
    <property type="entry name" value="CELL DIVISION PROTEIN KINASE"/>
    <property type="match status" value="1"/>
</dbReference>
<dbReference type="GO" id="GO:0005634">
    <property type="term" value="C:nucleus"/>
    <property type="evidence" value="ECO:0007669"/>
    <property type="project" value="UniProtKB-SubCell"/>
</dbReference>
<feature type="compositionally biased region" description="Low complexity" evidence="13">
    <location>
        <begin position="397"/>
        <end position="411"/>
    </location>
</feature>
<feature type="region of interest" description="Disordered" evidence="13">
    <location>
        <begin position="1103"/>
        <end position="1123"/>
    </location>
</feature>
<evidence type="ECO:0000256" key="9">
    <source>
        <dbReference type="ARBA" id="ARBA00022840"/>
    </source>
</evidence>
<keyword evidence="5" id="KW-0723">Serine/threonine-protein kinase</keyword>
<evidence type="ECO:0000256" key="7">
    <source>
        <dbReference type="ARBA" id="ARBA00022741"/>
    </source>
</evidence>
<dbReference type="InterPro" id="IPR000719">
    <property type="entry name" value="Prot_kinase_dom"/>
</dbReference>
<evidence type="ECO:0000256" key="1">
    <source>
        <dbReference type="ARBA" id="ARBA00004123"/>
    </source>
</evidence>
<feature type="compositionally biased region" description="Basic and acidic residues" evidence="13">
    <location>
        <begin position="476"/>
        <end position="486"/>
    </location>
</feature>
<dbReference type="GO" id="GO:0000307">
    <property type="term" value="C:cyclin-dependent protein kinase holoenzyme complex"/>
    <property type="evidence" value="ECO:0007669"/>
    <property type="project" value="UniProtKB-ARBA"/>
</dbReference>
<dbReference type="EMBL" id="BTFZ01000002">
    <property type="protein sequence ID" value="GMM33915.1"/>
    <property type="molecule type" value="Genomic_DNA"/>
</dbReference>
<dbReference type="Pfam" id="PF00069">
    <property type="entry name" value="Pkinase"/>
    <property type="match status" value="1"/>
</dbReference>
<dbReference type="GeneID" id="90071894"/>
<dbReference type="EC" id="2.7.11.22" evidence="4"/>
<comment type="caution">
    <text evidence="15">The sequence shown here is derived from an EMBL/GenBank/DDBJ whole genome shotgun (WGS) entry which is preliminary data.</text>
</comment>
<keyword evidence="9 12" id="KW-0067">ATP-binding</keyword>
<keyword evidence="7 12" id="KW-0547">Nucleotide-binding</keyword>
<dbReference type="InterPro" id="IPR008271">
    <property type="entry name" value="Ser/Thr_kinase_AS"/>
</dbReference>
<dbReference type="SMART" id="SM00220">
    <property type="entry name" value="S_TKc"/>
    <property type="match status" value="1"/>
</dbReference>
<feature type="region of interest" description="Disordered" evidence="13">
    <location>
        <begin position="435"/>
        <end position="501"/>
    </location>
</feature>
<feature type="compositionally biased region" description="Low complexity" evidence="13">
    <location>
        <begin position="441"/>
        <end position="465"/>
    </location>
</feature>
<dbReference type="GO" id="GO:0005524">
    <property type="term" value="F:ATP binding"/>
    <property type="evidence" value="ECO:0007669"/>
    <property type="project" value="UniProtKB-UniRule"/>
</dbReference>
<comment type="subcellular location">
    <subcellularLocation>
        <location evidence="1">Nucleus</location>
    </subcellularLocation>
</comment>
<feature type="compositionally biased region" description="Polar residues" evidence="13">
    <location>
        <begin position="625"/>
        <end position="664"/>
    </location>
</feature>
<evidence type="ECO:0000259" key="14">
    <source>
        <dbReference type="PROSITE" id="PS50011"/>
    </source>
</evidence>
<feature type="region of interest" description="Disordered" evidence="13">
    <location>
        <begin position="513"/>
        <end position="537"/>
    </location>
</feature>
<evidence type="ECO:0000256" key="6">
    <source>
        <dbReference type="ARBA" id="ARBA00022679"/>
    </source>
</evidence>
<evidence type="ECO:0000256" key="4">
    <source>
        <dbReference type="ARBA" id="ARBA00012425"/>
    </source>
</evidence>
<feature type="compositionally biased region" description="Polar residues" evidence="13">
    <location>
        <begin position="515"/>
        <end position="537"/>
    </location>
</feature>
<dbReference type="PROSITE" id="PS00107">
    <property type="entry name" value="PROTEIN_KINASE_ATP"/>
    <property type="match status" value="1"/>
</dbReference>
<feature type="region of interest" description="Disordered" evidence="13">
    <location>
        <begin position="872"/>
        <end position="910"/>
    </location>
</feature>
<dbReference type="Gene3D" id="1.10.510.10">
    <property type="entry name" value="Transferase(Phosphotransferase) domain 1"/>
    <property type="match status" value="1"/>
</dbReference>
<comment type="similarity">
    <text evidence="2">Belongs to the protein kinase superfamily. CMGC Ser/Thr protein kinase family. CDC2/CDKX subfamily.</text>
</comment>
<protein>
    <recommendedName>
        <fullName evidence="11">Serine/threonine-protein kinase BUR1</fullName>
        <ecNumber evidence="4">2.7.11.22</ecNumber>
        <ecNumber evidence="3">2.7.11.23</ecNumber>
    </recommendedName>
</protein>
<dbReference type="InterPro" id="IPR011009">
    <property type="entry name" value="Kinase-like_dom_sf"/>
</dbReference>
<dbReference type="FunFam" id="1.10.510.10:FF:000624">
    <property type="entry name" value="Mitogen-activated protein kinase"/>
    <property type="match status" value="1"/>
</dbReference>